<feature type="modified residue" description="N6-(pyridoxal phosphate)lysine" evidence="5">
    <location>
        <position position="420"/>
    </location>
</feature>
<evidence type="ECO:0000256" key="5">
    <source>
        <dbReference type="PIRSR" id="PIRSR009393-1"/>
    </source>
</evidence>
<protein>
    <submittedName>
        <fullName evidence="8">Arginine decarboxylase</fullName>
    </submittedName>
</protein>
<feature type="domain" description="Orn/Lys/Arg decarboxylases family 1 pyridoxal-P attachment site" evidence="7">
    <location>
        <begin position="415"/>
        <end position="429"/>
    </location>
</feature>
<dbReference type="PANTHER" id="PTHR45229">
    <property type="entry name" value="CONSTITUTIVE ORNITHINE DECARBOXYLASE"/>
    <property type="match status" value="1"/>
</dbReference>
<dbReference type="CDD" id="cd00615">
    <property type="entry name" value="Orn_deC_like"/>
    <property type="match status" value="1"/>
</dbReference>
<gene>
    <name evidence="8" type="ORF">A8950_1894</name>
</gene>
<dbReference type="Pfam" id="PF03711">
    <property type="entry name" value="OKR_DC_1_C"/>
    <property type="match status" value="1"/>
</dbReference>
<feature type="region of interest" description="Disordered" evidence="6">
    <location>
        <begin position="104"/>
        <end position="125"/>
    </location>
</feature>
<proteinExistence type="inferred from homology"/>
<dbReference type="InterPro" id="IPR000310">
    <property type="entry name" value="Orn/Lys/Arg_deCO2ase_major_dom"/>
</dbReference>
<dbReference type="InterPro" id="IPR015421">
    <property type="entry name" value="PyrdxlP-dep_Trfase_major"/>
</dbReference>
<dbReference type="Gene3D" id="3.90.100.10">
    <property type="entry name" value="Orn/Lys/Arg decarboxylase, C-terminal domain"/>
    <property type="match status" value="1"/>
</dbReference>
<dbReference type="SUPFAM" id="SSF55904">
    <property type="entry name" value="Ornithine decarboxylase C-terminal domain"/>
    <property type="match status" value="1"/>
</dbReference>
<dbReference type="FunFam" id="3.40.640.10:FF:000008">
    <property type="entry name" value="Lysine decarboxylase, inducible"/>
    <property type="match status" value="1"/>
</dbReference>
<dbReference type="PROSITE" id="PS00703">
    <property type="entry name" value="OKR_DC_1"/>
    <property type="match status" value="1"/>
</dbReference>
<comment type="similarity">
    <text evidence="1">Belongs to the Orn/Lys/Arg decarboxylase class-I family.</text>
</comment>
<dbReference type="Proteomes" id="UP000295783">
    <property type="component" value="Unassembled WGS sequence"/>
</dbReference>
<evidence type="ECO:0000256" key="4">
    <source>
        <dbReference type="ARBA" id="ARBA00023239"/>
    </source>
</evidence>
<dbReference type="InterPro" id="IPR011193">
    <property type="entry name" value="Orn/lys/arg_de-COase"/>
</dbReference>
<dbReference type="Gene3D" id="3.90.1150.10">
    <property type="entry name" value="Aspartate Aminotransferase, domain 1"/>
    <property type="match status" value="1"/>
</dbReference>
<dbReference type="EMBL" id="SNYW01000008">
    <property type="protein sequence ID" value="TDQ82074.1"/>
    <property type="molecule type" value="Genomic_DNA"/>
</dbReference>
<dbReference type="GO" id="GO:0006527">
    <property type="term" value="P:L-arginine catabolic process"/>
    <property type="evidence" value="ECO:0007669"/>
    <property type="project" value="TreeGrafter"/>
</dbReference>
<dbReference type="AlphaFoldDB" id="A0A4R6WSP4"/>
<evidence type="ECO:0000313" key="9">
    <source>
        <dbReference type="Proteomes" id="UP000295783"/>
    </source>
</evidence>
<dbReference type="PANTHER" id="PTHR45229:SF3">
    <property type="entry name" value="BIODEGRADATIVE ARGININE DECARBOXYLASE"/>
    <property type="match status" value="1"/>
</dbReference>
<sequence>MVQHLNFPILIVHREVGQPSAAGRRLAEIARHLEADGFATITTGDYADAAIVAATHRGLSALLFGEAALAGDKSAQARMQEIVAGIRQRAPGLPMIALAETHAAPVTPPAARSRGAGRKAPARRQEGTRGLLGEVRQVIYLYEDTVAFVARQIERVAENYLQGLLPPFFQALVEHASRSNFSWHTPGHAGGVALKKSPVGRAFHDFFGENTLRADLSISVPQLGSLLDHIGPVKEAEARAARNFGADHCFFVTNGTSTANKIVWQGFVGKDDIVLVDRNCHKSILHAIIMTGATPVYLEPKRNALGIIGPIGREQFSPEAIQKRIAANPLTRGLGQARGRGKARVRLASITNSTYDGLCYNAEAIKETINGAVDVLHFDEAWYGYAAFHEFYAGRHGMGRRHGFPRAGHPIVVATQSTHKLLAAFSQASMIHVEDAEKPRFDWARFNEAFMMHTSTSPAYGIIASCDVASAMMEGPAGRSLVEETHEEARGFRAAMADVRRGLGARDWWFSVWQPDGIDLDRPTSNADWTLKPGAAWHGYGAVAKDFVTLDPIKVTIRTPGLEIDGRMPAFGVPAAVVSKFLGERGIVVEKTGLYSFLVLFSMGITKGKWNTLVTELLAFKRAFDENQPLERALPSIMAKHGDAYQGLGLKDLCQRLHDCYRGDKIPARMNAMFSGLPEPVMKPAEAYDRLVHGKYETVAIDNLAGRVAAVMLVPYPPGIPLIMPGERYGEGAEPILDYLKFARDFDRRFPGFEIDIHGIRFETGKNGENLYLVDCLRE</sequence>
<dbReference type="InterPro" id="IPR015422">
    <property type="entry name" value="PyrdxlP-dep_Trfase_small"/>
</dbReference>
<evidence type="ECO:0000256" key="6">
    <source>
        <dbReference type="SAM" id="MobiDB-lite"/>
    </source>
</evidence>
<reference evidence="8 9" key="1">
    <citation type="submission" date="2019-03" db="EMBL/GenBank/DDBJ databases">
        <title>Genomic Encyclopedia of Type Strains, Phase III (KMG-III): the genomes of soil and plant-associated and newly described type strains.</title>
        <authorList>
            <person name="Whitman W."/>
        </authorList>
    </citation>
    <scope>NUCLEOTIDE SEQUENCE [LARGE SCALE GENOMIC DNA]</scope>
    <source>
        <strain evidence="8 9">CGMCC 1.7660</strain>
    </source>
</reference>
<organism evidence="8 9">
    <name type="scientific">Dongia mobilis</name>
    <dbReference type="NCBI Taxonomy" id="578943"/>
    <lineage>
        <taxon>Bacteria</taxon>
        <taxon>Pseudomonadati</taxon>
        <taxon>Pseudomonadota</taxon>
        <taxon>Alphaproteobacteria</taxon>
        <taxon>Rhodospirillales</taxon>
        <taxon>Dongiaceae</taxon>
        <taxon>Dongia</taxon>
    </lineage>
</organism>
<dbReference type="Gene3D" id="3.40.50.2300">
    <property type="match status" value="2"/>
</dbReference>
<dbReference type="OrthoDB" id="9761189at2"/>
<keyword evidence="3 5" id="KW-0663">Pyridoxal phosphate</keyword>
<evidence type="ECO:0000256" key="1">
    <source>
        <dbReference type="ARBA" id="ARBA00010671"/>
    </source>
</evidence>
<accession>A0A4R6WSP4</accession>
<dbReference type="PIRSF" id="PIRSF009393">
    <property type="entry name" value="Orn_decarb"/>
    <property type="match status" value="1"/>
</dbReference>
<dbReference type="InterPro" id="IPR015424">
    <property type="entry name" value="PyrdxlP-dep_Trfase"/>
</dbReference>
<dbReference type="SUPFAM" id="SSF53383">
    <property type="entry name" value="PLP-dependent transferases"/>
    <property type="match status" value="1"/>
</dbReference>
<dbReference type="InterPro" id="IPR036633">
    <property type="entry name" value="Prn/Lys/Arg_de-COase_C_sf"/>
</dbReference>
<comment type="caution">
    <text evidence="8">The sequence shown here is derived from an EMBL/GenBank/DDBJ whole genome shotgun (WGS) entry which is preliminary data.</text>
</comment>
<keyword evidence="4" id="KW-0456">Lyase</keyword>
<keyword evidence="9" id="KW-1185">Reference proteome</keyword>
<dbReference type="InterPro" id="IPR008286">
    <property type="entry name" value="Prn/Lys/Arg_de-COase_C"/>
</dbReference>
<dbReference type="Pfam" id="PF01276">
    <property type="entry name" value="OKR_DC_1"/>
    <property type="match status" value="1"/>
</dbReference>
<dbReference type="GO" id="GO:0030170">
    <property type="term" value="F:pyridoxal phosphate binding"/>
    <property type="evidence" value="ECO:0007669"/>
    <property type="project" value="TreeGrafter"/>
</dbReference>
<dbReference type="GO" id="GO:0005829">
    <property type="term" value="C:cytosol"/>
    <property type="evidence" value="ECO:0007669"/>
    <property type="project" value="TreeGrafter"/>
</dbReference>
<dbReference type="GO" id="GO:0008792">
    <property type="term" value="F:arginine decarboxylase activity"/>
    <property type="evidence" value="ECO:0007669"/>
    <property type="project" value="TreeGrafter"/>
</dbReference>
<keyword evidence="2" id="KW-0210">Decarboxylase</keyword>
<evidence type="ECO:0000313" key="8">
    <source>
        <dbReference type="EMBL" id="TDQ82074.1"/>
    </source>
</evidence>
<evidence type="ECO:0000256" key="3">
    <source>
        <dbReference type="ARBA" id="ARBA00022898"/>
    </source>
</evidence>
<evidence type="ECO:0000259" key="7">
    <source>
        <dbReference type="PROSITE" id="PS00703"/>
    </source>
</evidence>
<dbReference type="Gene3D" id="3.40.640.10">
    <property type="entry name" value="Type I PLP-dependent aspartate aminotransferase-like (Major domain)"/>
    <property type="match status" value="1"/>
</dbReference>
<name>A0A4R6WSP4_9PROT</name>
<evidence type="ECO:0000256" key="2">
    <source>
        <dbReference type="ARBA" id="ARBA00022793"/>
    </source>
</evidence>